<evidence type="ECO:0000313" key="1">
    <source>
        <dbReference type="EMBL" id="PZX36237.1"/>
    </source>
</evidence>
<gene>
    <name evidence="1" type="ORF">LX97_03471</name>
</gene>
<sequence>MIKKNDYSILLNELKKIGIIVDASNNLKHPINGQSDGLSIKIDCNLKIDDRFYILLHLFGHLLQPKDTLGAKKTFQIEIDSIERAIGYLDSIKLSHLKEYVTNRFKKDIQYFNDLKRNKTKYLLPKQVEIEYKSDDIILQLNPIKFKKHKVQKISLIEYL</sequence>
<evidence type="ECO:0008006" key="3">
    <source>
        <dbReference type="Google" id="ProtNLM"/>
    </source>
</evidence>
<name>A0ABX5PTR9_9FLAO</name>
<organism evidence="1 2">
    <name type="scientific">Nonlabens dokdonensis</name>
    <dbReference type="NCBI Taxonomy" id="328515"/>
    <lineage>
        <taxon>Bacteria</taxon>
        <taxon>Pseudomonadati</taxon>
        <taxon>Bacteroidota</taxon>
        <taxon>Flavobacteriia</taxon>
        <taxon>Flavobacteriales</taxon>
        <taxon>Flavobacteriaceae</taxon>
        <taxon>Nonlabens</taxon>
    </lineage>
</organism>
<dbReference type="Proteomes" id="UP000248584">
    <property type="component" value="Unassembled WGS sequence"/>
</dbReference>
<dbReference type="EMBL" id="QKZR01000014">
    <property type="protein sequence ID" value="PZX36237.1"/>
    <property type="molecule type" value="Genomic_DNA"/>
</dbReference>
<protein>
    <recommendedName>
        <fullName evidence="3">IrrE N-terminal-like domain-containing protein</fullName>
    </recommendedName>
</protein>
<evidence type="ECO:0000313" key="2">
    <source>
        <dbReference type="Proteomes" id="UP000248584"/>
    </source>
</evidence>
<reference evidence="1 2" key="1">
    <citation type="submission" date="2018-06" db="EMBL/GenBank/DDBJ databases">
        <title>Genomic Encyclopedia of Archaeal and Bacterial Type Strains, Phase II (KMG-II): from individual species to whole genera.</title>
        <authorList>
            <person name="Goeker M."/>
        </authorList>
    </citation>
    <scope>NUCLEOTIDE SEQUENCE [LARGE SCALE GENOMIC DNA]</scope>
    <source>
        <strain evidence="1 2">DSM 17205</strain>
    </source>
</reference>
<keyword evidence="2" id="KW-1185">Reference proteome</keyword>
<proteinExistence type="predicted"/>
<accession>A0ABX5PTR9</accession>
<dbReference type="RefSeq" id="WP_015363442.1">
    <property type="nucleotide sequence ID" value="NZ_QKZR01000014.1"/>
</dbReference>
<comment type="caution">
    <text evidence="1">The sequence shown here is derived from an EMBL/GenBank/DDBJ whole genome shotgun (WGS) entry which is preliminary data.</text>
</comment>